<name>A0A5A9W575_9GAMM</name>
<reference evidence="1 2" key="1">
    <citation type="submission" date="2019-03" db="EMBL/GenBank/DDBJ databases">
        <title>Nitrincola sp. nov. isolated from an Indian soda lake.</title>
        <authorList>
            <person name="Joshi A."/>
            <person name="Thite S.V."/>
            <person name="Joseph N."/>
            <person name="Dhotre D."/>
            <person name="Moorthy M."/>
            <person name="Shouche Y.S."/>
        </authorList>
    </citation>
    <scope>NUCLEOTIDE SEQUENCE [LARGE SCALE GENOMIC DNA]</scope>
    <source>
        <strain evidence="1 2">MEB193</strain>
    </source>
</reference>
<dbReference type="EMBL" id="SMRS01000002">
    <property type="protein sequence ID" value="KAA0875940.1"/>
    <property type="molecule type" value="Genomic_DNA"/>
</dbReference>
<dbReference type="Proteomes" id="UP000325302">
    <property type="component" value="Unassembled WGS sequence"/>
</dbReference>
<dbReference type="OrthoDB" id="122670at2"/>
<dbReference type="AlphaFoldDB" id="A0A5A9W575"/>
<dbReference type="RefSeq" id="WP_149390242.1">
    <property type="nucleotide sequence ID" value="NZ_SMRS01000002.1"/>
</dbReference>
<protein>
    <submittedName>
        <fullName evidence="1">DUF4160 domain-containing protein</fullName>
    </submittedName>
</protein>
<dbReference type="InterPro" id="IPR025427">
    <property type="entry name" value="DUF4160"/>
</dbReference>
<proteinExistence type="predicted"/>
<evidence type="ECO:0000313" key="2">
    <source>
        <dbReference type="Proteomes" id="UP000325302"/>
    </source>
</evidence>
<sequence length="81" mass="9402">MVDKEIVFYDTQKHNLPHIHVEYTEHTAVIGIEEGELLEGSLPSKKMKLVQAWLEIHREEVMADWSLAVRGLPIEKIDPLR</sequence>
<dbReference type="Pfam" id="PF13711">
    <property type="entry name" value="DUF4160"/>
    <property type="match status" value="1"/>
</dbReference>
<accession>A0A5A9W575</accession>
<evidence type="ECO:0000313" key="1">
    <source>
        <dbReference type="EMBL" id="KAA0875940.1"/>
    </source>
</evidence>
<keyword evidence="2" id="KW-1185">Reference proteome</keyword>
<comment type="caution">
    <text evidence="1">The sequence shown here is derived from an EMBL/GenBank/DDBJ whole genome shotgun (WGS) entry which is preliminary data.</text>
</comment>
<gene>
    <name evidence="1" type="ORF">E1H14_03320</name>
</gene>
<organism evidence="1 2">
    <name type="scientific">Nitrincola tapanii</name>
    <dbReference type="NCBI Taxonomy" id="1708751"/>
    <lineage>
        <taxon>Bacteria</taxon>
        <taxon>Pseudomonadati</taxon>
        <taxon>Pseudomonadota</taxon>
        <taxon>Gammaproteobacteria</taxon>
        <taxon>Oceanospirillales</taxon>
        <taxon>Oceanospirillaceae</taxon>
        <taxon>Nitrincola</taxon>
    </lineage>
</organism>